<name>A0AAD2JIL2_9STRA</name>
<dbReference type="AlphaFoldDB" id="A0AAD2JIL2"/>
<gene>
    <name evidence="2" type="ORF">CYCCA115_LOCUS14466</name>
</gene>
<organism evidence="2 3">
    <name type="scientific">Cylindrotheca closterium</name>
    <dbReference type="NCBI Taxonomy" id="2856"/>
    <lineage>
        <taxon>Eukaryota</taxon>
        <taxon>Sar</taxon>
        <taxon>Stramenopiles</taxon>
        <taxon>Ochrophyta</taxon>
        <taxon>Bacillariophyta</taxon>
        <taxon>Bacillariophyceae</taxon>
        <taxon>Bacillariophycidae</taxon>
        <taxon>Bacillariales</taxon>
        <taxon>Bacillariaceae</taxon>
        <taxon>Cylindrotheca</taxon>
    </lineage>
</organism>
<dbReference type="EMBL" id="CAKOGP040001847">
    <property type="protein sequence ID" value="CAJ1953869.1"/>
    <property type="molecule type" value="Genomic_DNA"/>
</dbReference>
<dbReference type="Proteomes" id="UP001295423">
    <property type="component" value="Unassembled WGS sequence"/>
</dbReference>
<reference evidence="2" key="1">
    <citation type="submission" date="2023-08" db="EMBL/GenBank/DDBJ databases">
        <authorList>
            <person name="Audoor S."/>
            <person name="Bilcke G."/>
        </authorList>
    </citation>
    <scope>NUCLEOTIDE SEQUENCE</scope>
</reference>
<protein>
    <submittedName>
        <fullName evidence="2">Uncharacterized protein</fullName>
    </submittedName>
</protein>
<keyword evidence="3" id="KW-1185">Reference proteome</keyword>
<feature type="compositionally biased region" description="Polar residues" evidence="1">
    <location>
        <begin position="154"/>
        <end position="178"/>
    </location>
</feature>
<accession>A0AAD2JIL2</accession>
<feature type="region of interest" description="Disordered" evidence="1">
    <location>
        <begin position="153"/>
        <end position="178"/>
    </location>
</feature>
<evidence type="ECO:0000313" key="3">
    <source>
        <dbReference type="Proteomes" id="UP001295423"/>
    </source>
</evidence>
<sequence length="178" mass="19042">MLIPQISSALYAGMVLISPDVPSFTQSSYRPQPTAMITAAPPPPTTPSTFLVPSPSSNAARLLVEPKSGSFARMANPQSSSSFQNNFALQQLFQQRALQDARLEQCQETQEEDFEQCFFYGTGGIDRMDGMGLIGGGVGRGRGLVGARYPSNAGIASNQDGTNSMMLPSSKKTTVPTW</sequence>
<comment type="caution">
    <text evidence="2">The sequence shown here is derived from an EMBL/GenBank/DDBJ whole genome shotgun (WGS) entry which is preliminary data.</text>
</comment>
<evidence type="ECO:0000313" key="2">
    <source>
        <dbReference type="EMBL" id="CAJ1953869.1"/>
    </source>
</evidence>
<proteinExistence type="predicted"/>
<evidence type="ECO:0000256" key="1">
    <source>
        <dbReference type="SAM" id="MobiDB-lite"/>
    </source>
</evidence>